<evidence type="ECO:0000256" key="1">
    <source>
        <dbReference type="SAM" id="MobiDB-lite"/>
    </source>
</evidence>
<dbReference type="Proteomes" id="UP000070501">
    <property type="component" value="Unassembled WGS sequence"/>
</dbReference>
<dbReference type="AlphaFoldDB" id="A0A136IJ96"/>
<dbReference type="InParanoid" id="A0A136IJ96"/>
<accession>A0A136IJ96</accession>
<dbReference type="InterPro" id="IPR029063">
    <property type="entry name" value="SAM-dependent_MTases_sf"/>
</dbReference>
<evidence type="ECO:0008006" key="4">
    <source>
        <dbReference type="Google" id="ProtNLM"/>
    </source>
</evidence>
<feature type="region of interest" description="Disordered" evidence="1">
    <location>
        <begin position="1"/>
        <end position="20"/>
    </location>
</feature>
<dbReference type="SUPFAM" id="SSF53335">
    <property type="entry name" value="S-adenosyl-L-methionine-dependent methyltransferases"/>
    <property type="match status" value="1"/>
</dbReference>
<reference evidence="3" key="1">
    <citation type="submission" date="2016-02" db="EMBL/GenBank/DDBJ databases">
        <title>Draft genome sequence of Microdochium bolleyi, a fungal endophyte of beachgrass.</title>
        <authorList>
            <consortium name="DOE Joint Genome Institute"/>
            <person name="David A.S."/>
            <person name="May G."/>
            <person name="Haridas S."/>
            <person name="Lim J."/>
            <person name="Wang M."/>
            <person name="Labutti K."/>
            <person name="Lipzen A."/>
            <person name="Barry K."/>
            <person name="Grigoriev I.V."/>
        </authorList>
    </citation>
    <scope>NUCLEOTIDE SEQUENCE [LARGE SCALE GENOMIC DNA]</scope>
    <source>
        <strain evidence="3">J235TASD1</strain>
    </source>
</reference>
<evidence type="ECO:0000313" key="2">
    <source>
        <dbReference type="EMBL" id="KXJ85045.1"/>
    </source>
</evidence>
<dbReference type="OrthoDB" id="184880at2759"/>
<proteinExistence type="predicted"/>
<gene>
    <name evidence="2" type="ORF">Micbo1qcDRAFT_191037</name>
</gene>
<feature type="compositionally biased region" description="Polar residues" evidence="1">
    <location>
        <begin position="1"/>
        <end position="15"/>
    </location>
</feature>
<name>A0A136IJ96_9PEZI</name>
<protein>
    <recommendedName>
        <fullName evidence="4">S-adenosyl-L-methionine-dependent methyltransferase</fullName>
    </recommendedName>
</protein>
<dbReference type="EMBL" id="KQ964300">
    <property type="protein sequence ID" value="KXJ85045.1"/>
    <property type="molecule type" value="Genomic_DNA"/>
</dbReference>
<sequence length="283" mass="31036">MESAVNGQQLTNRSAGESERLRQQHELVKSVMGGKLVQSPVDLARPGLRVLDSGTAQALWPLDLIASGRLHATADVVGTDIAPQHFPPANVRPSQLTLASQSVFEPWPAEWRGAFDLVHQRFVLAVCSSEAQAINAVSNLFSCVAPGGYLELHEGNMMTIREGPAHPAMTRFRDVAVRAWASLQQLPAPGCSIAAWLRDVGAVDVYEETQILRLGAEAESDEERQRSMVVLDGMIGGIKAIAAGKERFPSKEEYEVLEADLRKELLDVGNYWQYHLAYGRKPE</sequence>
<evidence type="ECO:0000313" key="3">
    <source>
        <dbReference type="Proteomes" id="UP000070501"/>
    </source>
</evidence>
<organism evidence="2 3">
    <name type="scientific">Microdochium bolleyi</name>
    <dbReference type="NCBI Taxonomy" id="196109"/>
    <lineage>
        <taxon>Eukaryota</taxon>
        <taxon>Fungi</taxon>
        <taxon>Dikarya</taxon>
        <taxon>Ascomycota</taxon>
        <taxon>Pezizomycotina</taxon>
        <taxon>Sordariomycetes</taxon>
        <taxon>Xylariomycetidae</taxon>
        <taxon>Xylariales</taxon>
        <taxon>Microdochiaceae</taxon>
        <taxon>Microdochium</taxon>
    </lineage>
</organism>
<dbReference type="STRING" id="196109.A0A136IJ96"/>
<dbReference type="Gene3D" id="3.40.50.150">
    <property type="entry name" value="Vaccinia Virus protein VP39"/>
    <property type="match status" value="1"/>
</dbReference>
<keyword evidence="3" id="KW-1185">Reference proteome</keyword>